<dbReference type="Proteomes" id="UP000261174">
    <property type="component" value="Unassembled WGS sequence"/>
</dbReference>
<reference evidence="1 2" key="1">
    <citation type="submission" date="2018-08" db="EMBL/GenBank/DDBJ databases">
        <title>Chitinophaga sp. K20C18050901, a novel bacterium isolated from forest soil.</title>
        <authorList>
            <person name="Wang C."/>
        </authorList>
    </citation>
    <scope>NUCLEOTIDE SEQUENCE [LARGE SCALE GENOMIC DNA]</scope>
    <source>
        <strain evidence="1 2">K20C18050901</strain>
    </source>
</reference>
<keyword evidence="2" id="KW-1185">Reference proteome</keyword>
<dbReference type="EMBL" id="QTJV01000019">
    <property type="protein sequence ID" value="RFM30771.1"/>
    <property type="molecule type" value="Genomic_DNA"/>
</dbReference>
<organism evidence="1 2">
    <name type="scientific">Chitinophaga silvisoli</name>
    <dbReference type="NCBI Taxonomy" id="2291814"/>
    <lineage>
        <taxon>Bacteria</taxon>
        <taxon>Pseudomonadati</taxon>
        <taxon>Bacteroidota</taxon>
        <taxon>Chitinophagia</taxon>
        <taxon>Chitinophagales</taxon>
        <taxon>Chitinophagaceae</taxon>
        <taxon>Chitinophaga</taxon>
    </lineage>
</organism>
<proteinExistence type="predicted"/>
<name>A0A3E1NS45_9BACT</name>
<evidence type="ECO:0000313" key="2">
    <source>
        <dbReference type="Proteomes" id="UP000261174"/>
    </source>
</evidence>
<sequence>MSYFTGVPSISIPLYEISINGVSIPITLDYHAGGIRVDQDATWVGLGWSLNYGGEISRTVRGAIADEKSFFLDSTIKRFLAMPDAAKDPYLIQRGSFMWYAKHPANNTNDLMPDEFYYNFLGFSGRYMYNQSNKKFVLFPKEDISIKYQLKNTTQIDYWTLQLPDGIKGTFRRGTESSIGGPNSYADNSWVPTRIDNQYNDSITFSYDTLPAYTIDKVFNETFSYYSLVGSPGFAISSGTCYYHENILKQIKFKDGKVDFYTTTRIDMPNKALSKVVVSDNQGKVIQTIIFNYSYFTADAYKSVNYNWPVATSDYANKRLKLDSLNIYGSGPEKINTYKFDYYTFSQMPSKFSAAQDHWGFFNAIQNTTIVPNISPDYYAGGDRRVKGDTSKVFSLKSITFPEGGKTEYIYEGNNIAKGYGQNNVPWALESTYQDDNFTDKTVSISISGYDRNNFVPAPDSTTGIVGERYYKKYFTVPEGSFYQLAYDFVSSTNIGQTTVDKNLAISCNSANVNFDLYQLNDDGSINRRMTSHTAVDCNSGVRTPSTNQFVKMAAGKYLMQIRILSNVTGTALNQPHSTFFQVKWREPDPNGHKLNIGGIRVKQINTYDMDGTLALQKQYDYTDPNTKVTSGQILSMPLYVKPMIRMISDGTMGFGLQFGSTSKLPLESTSGSYAGYRVVTENAIGKAGDTLKTRYNYNFSPSLFSEFYAGTDLWQYEAKEWTRGKLTSKEYLKGNNVVAKEEYAYNFYSPHLNGDSYEDTVREINTEFISLFNVHYRVVGDEIVDFYDAIPTSTGYYAGYFYGESDYYVYGSPGSGLNYYQVKLPLFYRLTGFDKIQSKKVTTYDDNGNSIIQTDNYYYDKTPNHYQLTRTETMDSKQNLLKTVYKYPLDKSTLSGTTANSSRAIDSLMTRDIKSVVLETENSKAGVLLDRTRNDYRVWPVGNIILPEFIQFQRGSTAMTPQWQAFSYDSSGNLLEQGNYNDMHNAYIWNYNRTTPIAIVNNAGVADVAYSSFEDAGTGNWTVPSTGVSVTGGITGGKSWTISGSITKSGLTAASTYIVSYWSKTGSATVNGVTASSSFSKKGWNYFEHKVTGVTSITVTGSVTIDELRLYPADAKMTTNTYNPLVGITSQCDPANRIAYYEYDGIGRLKVVRDMDGNVLRVHDYQYKN</sequence>
<gene>
    <name evidence="1" type="ORF">DXN04_32170</name>
</gene>
<accession>A0A3E1NS45</accession>
<evidence type="ECO:0000313" key="1">
    <source>
        <dbReference type="EMBL" id="RFM30771.1"/>
    </source>
</evidence>
<evidence type="ECO:0008006" key="3">
    <source>
        <dbReference type="Google" id="ProtNLM"/>
    </source>
</evidence>
<comment type="caution">
    <text evidence="1">The sequence shown here is derived from an EMBL/GenBank/DDBJ whole genome shotgun (WGS) entry which is preliminary data.</text>
</comment>
<dbReference type="AlphaFoldDB" id="A0A3E1NS45"/>
<protein>
    <recommendedName>
        <fullName evidence="3">RHS repeat protein</fullName>
    </recommendedName>
</protein>